<gene>
    <name evidence="1" type="ORF">BLNAU_10286</name>
</gene>
<evidence type="ECO:0000313" key="2">
    <source>
        <dbReference type="Proteomes" id="UP001281761"/>
    </source>
</evidence>
<name>A0ABQ9XTJ7_9EUKA</name>
<sequence length="303" mass="34202">MVRDDFQLDEELLMKSSTFLFRFSQQLHHTNNADNILKAIGQRTADPAAVFVDSVTVLLSSSHQSIIRNTLPFIVNFSQTCLSSNRLALVSSKLIPRLLSTPYLRDLSVIEDNSSLSSIISIFRLSVGLAQAISLKALSTTSHTDPQRIRDVVLREVLIPIEPSLVQISRNHRLSSWIHKSEEPLALLVKIFEISAFHRPTLDYICSSRIPMVFQSLLSKVEDDWLQTFVLSWTSDLVSEWQTDEAETVVRGKGLLKILEQEGFINELEITLLHDDSSTNRAFAGGSSFDILNSMGMNIHDYW</sequence>
<protein>
    <submittedName>
        <fullName evidence="1">Uncharacterized protein</fullName>
    </submittedName>
</protein>
<comment type="caution">
    <text evidence="1">The sequence shown here is derived from an EMBL/GenBank/DDBJ whole genome shotgun (WGS) entry which is preliminary data.</text>
</comment>
<evidence type="ECO:0000313" key="1">
    <source>
        <dbReference type="EMBL" id="KAK2954801.1"/>
    </source>
</evidence>
<proteinExistence type="predicted"/>
<organism evidence="1 2">
    <name type="scientific">Blattamonas nauphoetae</name>
    <dbReference type="NCBI Taxonomy" id="2049346"/>
    <lineage>
        <taxon>Eukaryota</taxon>
        <taxon>Metamonada</taxon>
        <taxon>Preaxostyla</taxon>
        <taxon>Oxymonadida</taxon>
        <taxon>Blattamonas</taxon>
    </lineage>
</organism>
<keyword evidence="2" id="KW-1185">Reference proteome</keyword>
<dbReference type="Proteomes" id="UP001281761">
    <property type="component" value="Unassembled WGS sequence"/>
</dbReference>
<dbReference type="EMBL" id="JARBJD010000074">
    <property type="protein sequence ID" value="KAK2954801.1"/>
    <property type="molecule type" value="Genomic_DNA"/>
</dbReference>
<accession>A0ABQ9XTJ7</accession>
<reference evidence="1 2" key="1">
    <citation type="journal article" date="2022" name="bioRxiv">
        <title>Genomics of Preaxostyla Flagellates Illuminates Evolutionary Transitions and the Path Towards Mitochondrial Loss.</title>
        <authorList>
            <person name="Novak L.V.F."/>
            <person name="Treitli S.C."/>
            <person name="Pyrih J."/>
            <person name="Halakuc P."/>
            <person name="Pipaliya S.V."/>
            <person name="Vacek V."/>
            <person name="Brzon O."/>
            <person name="Soukal P."/>
            <person name="Eme L."/>
            <person name="Dacks J.B."/>
            <person name="Karnkowska A."/>
            <person name="Elias M."/>
            <person name="Hampl V."/>
        </authorList>
    </citation>
    <scope>NUCLEOTIDE SEQUENCE [LARGE SCALE GENOMIC DNA]</scope>
    <source>
        <strain evidence="1">NAU3</strain>
        <tissue evidence="1">Gut</tissue>
    </source>
</reference>